<dbReference type="EMBL" id="JABFTP020000021">
    <property type="protein sequence ID" value="KAL3268019.1"/>
    <property type="molecule type" value="Genomic_DNA"/>
</dbReference>
<organism evidence="2 3">
    <name type="scientific">Cryptolaemus montrouzieri</name>
    <dbReference type="NCBI Taxonomy" id="559131"/>
    <lineage>
        <taxon>Eukaryota</taxon>
        <taxon>Metazoa</taxon>
        <taxon>Ecdysozoa</taxon>
        <taxon>Arthropoda</taxon>
        <taxon>Hexapoda</taxon>
        <taxon>Insecta</taxon>
        <taxon>Pterygota</taxon>
        <taxon>Neoptera</taxon>
        <taxon>Endopterygota</taxon>
        <taxon>Coleoptera</taxon>
        <taxon>Polyphaga</taxon>
        <taxon>Cucujiformia</taxon>
        <taxon>Coccinelloidea</taxon>
        <taxon>Coccinellidae</taxon>
        <taxon>Scymninae</taxon>
        <taxon>Scymnini</taxon>
        <taxon>Cryptolaemus</taxon>
    </lineage>
</organism>
<evidence type="ECO:0000313" key="3">
    <source>
        <dbReference type="Proteomes" id="UP001516400"/>
    </source>
</evidence>
<feature type="signal peptide" evidence="1">
    <location>
        <begin position="1"/>
        <end position="22"/>
    </location>
</feature>
<reference evidence="2 3" key="1">
    <citation type="journal article" date="2021" name="BMC Biol.">
        <title>Horizontally acquired antibacterial genes associated with adaptive radiation of ladybird beetles.</title>
        <authorList>
            <person name="Li H.S."/>
            <person name="Tang X.F."/>
            <person name="Huang Y.H."/>
            <person name="Xu Z.Y."/>
            <person name="Chen M.L."/>
            <person name="Du X.Y."/>
            <person name="Qiu B.Y."/>
            <person name="Chen P.T."/>
            <person name="Zhang W."/>
            <person name="Slipinski A."/>
            <person name="Escalona H.E."/>
            <person name="Waterhouse R.M."/>
            <person name="Zwick A."/>
            <person name="Pang H."/>
        </authorList>
    </citation>
    <scope>NUCLEOTIDE SEQUENCE [LARGE SCALE GENOMIC DNA]</scope>
    <source>
        <strain evidence="2">SYSU2018</strain>
    </source>
</reference>
<comment type="caution">
    <text evidence="2">The sequence shown here is derived from an EMBL/GenBank/DDBJ whole genome shotgun (WGS) entry which is preliminary data.</text>
</comment>
<evidence type="ECO:0000256" key="1">
    <source>
        <dbReference type="SAM" id="SignalP"/>
    </source>
</evidence>
<proteinExistence type="predicted"/>
<dbReference type="Proteomes" id="UP001516400">
    <property type="component" value="Unassembled WGS sequence"/>
</dbReference>
<sequence>MFSKLVLLVPLCVFSIVTVSCASEGLDFSKGTHVLGKFFIHFLDSQPEDIKLSEGVHLVSIKSDNEGRALNKDKSVLGAVENYLQNHEIRIKLPELMPGEDFGRSFKEAIDDIDESNEGL</sequence>
<name>A0ABD2MNU2_9CUCU</name>
<protein>
    <submittedName>
        <fullName evidence="2">Uncharacterized protein</fullName>
    </submittedName>
</protein>
<keyword evidence="3" id="KW-1185">Reference proteome</keyword>
<accession>A0ABD2MNU2</accession>
<dbReference type="PROSITE" id="PS51257">
    <property type="entry name" value="PROKAR_LIPOPROTEIN"/>
    <property type="match status" value="1"/>
</dbReference>
<evidence type="ECO:0000313" key="2">
    <source>
        <dbReference type="EMBL" id="KAL3268019.1"/>
    </source>
</evidence>
<keyword evidence="1" id="KW-0732">Signal</keyword>
<dbReference type="AlphaFoldDB" id="A0ABD2MNU2"/>
<gene>
    <name evidence="2" type="ORF">HHI36_007152</name>
</gene>
<feature type="chain" id="PRO_5044870953" evidence="1">
    <location>
        <begin position="23"/>
        <end position="120"/>
    </location>
</feature>